<dbReference type="GO" id="GO:0009279">
    <property type="term" value="C:cell outer membrane"/>
    <property type="evidence" value="ECO:0007669"/>
    <property type="project" value="UniProtKB-SubCell"/>
</dbReference>
<dbReference type="Gene3D" id="3.30.1950.10">
    <property type="entry name" value="wza like domain"/>
    <property type="match status" value="1"/>
</dbReference>
<dbReference type="GO" id="GO:0006811">
    <property type="term" value="P:monoatomic ion transport"/>
    <property type="evidence" value="ECO:0007669"/>
    <property type="project" value="UniProtKB-KW"/>
</dbReference>
<dbReference type="EMBL" id="JEMX01000011">
    <property type="protein sequence ID" value="EXI82414.1"/>
    <property type="molecule type" value="Genomic_DNA"/>
</dbReference>
<dbReference type="InterPro" id="IPR054765">
    <property type="entry name" value="SLBB_dom"/>
</dbReference>
<evidence type="ECO:0000256" key="5">
    <source>
        <dbReference type="ARBA" id="ARBA00022597"/>
    </source>
</evidence>
<dbReference type="Pfam" id="PF22461">
    <property type="entry name" value="SLBB_2"/>
    <property type="match status" value="2"/>
</dbReference>
<evidence type="ECO:0000256" key="11">
    <source>
        <dbReference type="ARBA" id="ARBA00023136"/>
    </source>
</evidence>
<evidence type="ECO:0000313" key="19">
    <source>
        <dbReference type="Proteomes" id="UP000021816"/>
    </source>
</evidence>
<dbReference type="GO" id="GO:0015288">
    <property type="term" value="F:porin activity"/>
    <property type="evidence" value="ECO:0007669"/>
    <property type="project" value="UniProtKB-KW"/>
</dbReference>
<keyword evidence="8" id="KW-0625">Polysaccharide transport</keyword>
<feature type="domain" description="Polysaccharide export protein N-terminal" evidence="16">
    <location>
        <begin position="83"/>
        <end position="178"/>
    </location>
</feature>
<evidence type="ECO:0000256" key="15">
    <source>
        <dbReference type="SAM" id="SignalP"/>
    </source>
</evidence>
<reference evidence="18 19" key="1">
    <citation type="submission" date="2014-02" db="EMBL/GenBank/DDBJ databases">
        <title>Expanding our view of genomic diversity in Candidatus Accumulibacter clades.</title>
        <authorList>
            <person name="Skennerton C.T."/>
            <person name="Barr J.J."/>
            <person name="Slater F.R."/>
            <person name="Bond P.L."/>
            <person name="Tyson G.W."/>
        </authorList>
    </citation>
    <scope>NUCLEOTIDE SEQUENCE [LARGE SCALE GENOMIC DNA]</scope>
    <source>
        <strain evidence="19">BA-92</strain>
    </source>
</reference>
<dbReference type="GO" id="GO:0046930">
    <property type="term" value="C:pore complex"/>
    <property type="evidence" value="ECO:0007669"/>
    <property type="project" value="UniProtKB-KW"/>
</dbReference>
<keyword evidence="5" id="KW-0762">Sugar transport</keyword>
<dbReference type="InterPro" id="IPR003715">
    <property type="entry name" value="Poly_export_N"/>
</dbReference>
<dbReference type="AlphaFoldDB" id="A0A011QU82"/>
<keyword evidence="10" id="KW-0626">Porin</keyword>
<dbReference type="Proteomes" id="UP000021816">
    <property type="component" value="Unassembled WGS sequence"/>
</dbReference>
<evidence type="ECO:0000256" key="6">
    <source>
        <dbReference type="ARBA" id="ARBA00022692"/>
    </source>
</evidence>
<dbReference type="Pfam" id="PF02563">
    <property type="entry name" value="Poly_export"/>
    <property type="match status" value="1"/>
</dbReference>
<evidence type="ECO:0000259" key="16">
    <source>
        <dbReference type="Pfam" id="PF02563"/>
    </source>
</evidence>
<evidence type="ECO:0000256" key="9">
    <source>
        <dbReference type="ARBA" id="ARBA00023065"/>
    </source>
</evidence>
<evidence type="ECO:0000256" key="14">
    <source>
        <dbReference type="ARBA" id="ARBA00023288"/>
    </source>
</evidence>
<keyword evidence="9" id="KW-0406">Ion transport</keyword>
<feature type="signal peptide" evidence="15">
    <location>
        <begin position="1"/>
        <end position="25"/>
    </location>
</feature>
<evidence type="ECO:0000256" key="10">
    <source>
        <dbReference type="ARBA" id="ARBA00023114"/>
    </source>
</evidence>
<evidence type="ECO:0000256" key="8">
    <source>
        <dbReference type="ARBA" id="ARBA00023047"/>
    </source>
</evidence>
<keyword evidence="12" id="KW-0564">Palmitate</keyword>
<evidence type="ECO:0000313" key="18">
    <source>
        <dbReference type="EMBL" id="EXI82414.1"/>
    </source>
</evidence>
<comment type="similarity">
    <text evidence="2">Belongs to the BexD/CtrA/VexA family.</text>
</comment>
<dbReference type="PANTHER" id="PTHR33619:SF3">
    <property type="entry name" value="POLYSACCHARIDE EXPORT PROTEIN GFCE-RELATED"/>
    <property type="match status" value="1"/>
</dbReference>
<keyword evidence="4" id="KW-1134">Transmembrane beta strand</keyword>
<evidence type="ECO:0000256" key="2">
    <source>
        <dbReference type="ARBA" id="ARBA00009450"/>
    </source>
</evidence>
<feature type="chain" id="PRO_5001462482" evidence="15">
    <location>
        <begin position="26"/>
        <end position="394"/>
    </location>
</feature>
<evidence type="ECO:0000259" key="17">
    <source>
        <dbReference type="Pfam" id="PF22461"/>
    </source>
</evidence>
<dbReference type="Gene3D" id="3.10.560.10">
    <property type="entry name" value="Outer membrane lipoprotein wza domain like"/>
    <property type="match status" value="2"/>
</dbReference>
<dbReference type="InterPro" id="IPR049712">
    <property type="entry name" value="Poly_export"/>
</dbReference>
<dbReference type="STRING" id="1454003.AW10_00521"/>
<evidence type="ECO:0000256" key="1">
    <source>
        <dbReference type="ARBA" id="ARBA00004571"/>
    </source>
</evidence>
<evidence type="ECO:0000256" key="7">
    <source>
        <dbReference type="ARBA" id="ARBA00022729"/>
    </source>
</evidence>
<accession>A0A011QU82</accession>
<keyword evidence="6" id="KW-0812">Transmembrane</keyword>
<name>A0A011QU82_9PROT</name>
<gene>
    <name evidence="18" type="ORF">AW10_00521</name>
</gene>
<keyword evidence="11" id="KW-0472">Membrane</keyword>
<keyword evidence="7 15" id="KW-0732">Signal</keyword>
<keyword evidence="13" id="KW-0998">Cell outer membrane</keyword>
<keyword evidence="3" id="KW-0813">Transport</keyword>
<comment type="subcellular location">
    <subcellularLocation>
        <location evidence="1">Cell outer membrane</location>
        <topology evidence="1">Multi-pass membrane protein</topology>
    </subcellularLocation>
</comment>
<evidence type="ECO:0000256" key="12">
    <source>
        <dbReference type="ARBA" id="ARBA00023139"/>
    </source>
</evidence>
<dbReference type="GO" id="GO:0015159">
    <property type="term" value="F:polysaccharide transmembrane transporter activity"/>
    <property type="evidence" value="ECO:0007669"/>
    <property type="project" value="InterPro"/>
</dbReference>
<feature type="domain" description="SLBB" evidence="17">
    <location>
        <begin position="185"/>
        <end position="258"/>
    </location>
</feature>
<feature type="domain" description="SLBB" evidence="17">
    <location>
        <begin position="267"/>
        <end position="363"/>
    </location>
</feature>
<sequence length="394" mass="42201" precursor="true">MRGFRSHRHAVWALCIGAASLLSGCAGVPDWIASAGPSRDTMLEHREERRADGIQVVDVNQAVARKLLATRKLSLFSESFPNSTQQAYVAGPGDILGVSVWEAPPAMLFGGEVTDPRAGPATARVVTFPEQMVSGEGTINMPFAGQIPVANRTPQQIEAEIAQRLKGKANQPQVLVRMIRNNTANVTVVGEVASSARVPLTARGERLLDALAAAGGVRQPVNKVTLQLTRGSQVQALPLDTIIRDPRQNIALQPGDVITALFQPFSFTVLGATGKNEEVNFEAQGISLAQALARAGGLTDSRADARGVFIFRFEEANAVDWPTPPTSTPEGKVPVIYEVDLKDPSTFLVAQSFPMQDKDVVFVANAPGTQFQKFLTLIVSSIYPVLSIVNATNN</sequence>
<evidence type="ECO:0000256" key="13">
    <source>
        <dbReference type="ARBA" id="ARBA00023237"/>
    </source>
</evidence>
<evidence type="ECO:0000256" key="3">
    <source>
        <dbReference type="ARBA" id="ARBA00022448"/>
    </source>
</evidence>
<dbReference type="PATRIC" id="fig|1454003.3.peg.535"/>
<dbReference type="PANTHER" id="PTHR33619">
    <property type="entry name" value="POLYSACCHARIDE EXPORT PROTEIN GFCE-RELATED"/>
    <property type="match status" value="1"/>
</dbReference>
<dbReference type="PROSITE" id="PS51257">
    <property type="entry name" value="PROKAR_LIPOPROTEIN"/>
    <property type="match status" value="1"/>
</dbReference>
<evidence type="ECO:0000256" key="4">
    <source>
        <dbReference type="ARBA" id="ARBA00022452"/>
    </source>
</evidence>
<protein>
    <submittedName>
        <fullName evidence="18">Polysaccharide export protein Wza</fullName>
    </submittedName>
</protein>
<comment type="caution">
    <text evidence="18">The sequence shown here is derived from an EMBL/GenBank/DDBJ whole genome shotgun (WGS) entry which is preliminary data.</text>
</comment>
<keyword evidence="14" id="KW-0449">Lipoprotein</keyword>
<organism evidence="18 19">
    <name type="scientific">Candidatus Accumulibacter appositus</name>
    <dbReference type="NCBI Taxonomy" id="1454003"/>
    <lineage>
        <taxon>Bacteria</taxon>
        <taxon>Pseudomonadati</taxon>
        <taxon>Pseudomonadota</taxon>
        <taxon>Betaproteobacteria</taxon>
        <taxon>Candidatus Accumulibacter</taxon>
    </lineage>
</organism>
<proteinExistence type="inferred from homology"/>